<gene>
    <name evidence="2" type="ORF">DPPLL_37910</name>
</gene>
<dbReference type="EMBL" id="AP025516">
    <property type="protein sequence ID" value="BDD89426.1"/>
    <property type="molecule type" value="Genomic_DNA"/>
</dbReference>
<protein>
    <submittedName>
        <fullName evidence="2">Uncharacterized protein</fullName>
    </submittedName>
</protein>
<organism evidence="2 3">
    <name type="scientific">Desulfofustis limnaeus</name>
    <dbReference type="NCBI Taxonomy" id="2740163"/>
    <lineage>
        <taxon>Bacteria</taxon>
        <taxon>Pseudomonadati</taxon>
        <taxon>Thermodesulfobacteriota</taxon>
        <taxon>Desulfobulbia</taxon>
        <taxon>Desulfobulbales</taxon>
        <taxon>Desulfocapsaceae</taxon>
        <taxon>Desulfofustis</taxon>
    </lineage>
</organism>
<evidence type="ECO:0000313" key="3">
    <source>
        <dbReference type="Proteomes" id="UP000830055"/>
    </source>
</evidence>
<accession>A0ABN6M9B8</accession>
<sequence>MAAVAMTKRRKEAVSGGISPATNRPAMKVPPQRKVVAVRSKAVGAVRMGRVGAVGRFDAAMMPGGTESLIIGMGKVSADLA</sequence>
<keyword evidence="3" id="KW-1185">Reference proteome</keyword>
<feature type="region of interest" description="Disordered" evidence="1">
    <location>
        <begin position="1"/>
        <end position="33"/>
    </location>
</feature>
<proteinExistence type="predicted"/>
<dbReference type="Proteomes" id="UP000830055">
    <property type="component" value="Chromosome"/>
</dbReference>
<reference evidence="2 3" key="1">
    <citation type="submission" date="2022-01" db="EMBL/GenBank/DDBJ databases">
        <title>Desulfofustis limnae sp. nov., a novel mesophilic sulfate-reducing bacterium isolated from marsh soil.</title>
        <authorList>
            <person name="Watanabe M."/>
            <person name="Takahashi A."/>
            <person name="Kojima H."/>
            <person name="Fukui M."/>
        </authorList>
    </citation>
    <scope>NUCLEOTIDE SEQUENCE [LARGE SCALE GENOMIC DNA]</scope>
    <source>
        <strain evidence="2 3">PPLL</strain>
    </source>
</reference>
<name>A0ABN6M9B8_9BACT</name>
<evidence type="ECO:0000256" key="1">
    <source>
        <dbReference type="SAM" id="MobiDB-lite"/>
    </source>
</evidence>
<evidence type="ECO:0000313" key="2">
    <source>
        <dbReference type="EMBL" id="BDD89426.1"/>
    </source>
</evidence>